<proteinExistence type="predicted"/>
<accession>A0AA40CNM0</accession>
<keyword evidence="3" id="KW-1185">Reference proteome</keyword>
<organism evidence="2 3">
    <name type="scientific">Cercophora newfieldiana</name>
    <dbReference type="NCBI Taxonomy" id="92897"/>
    <lineage>
        <taxon>Eukaryota</taxon>
        <taxon>Fungi</taxon>
        <taxon>Dikarya</taxon>
        <taxon>Ascomycota</taxon>
        <taxon>Pezizomycotina</taxon>
        <taxon>Sordariomycetes</taxon>
        <taxon>Sordariomycetidae</taxon>
        <taxon>Sordariales</taxon>
        <taxon>Lasiosphaeriaceae</taxon>
        <taxon>Cercophora</taxon>
    </lineage>
</organism>
<gene>
    <name evidence="2" type="ORF">B0T16DRAFT_416326</name>
</gene>
<reference evidence="2" key="1">
    <citation type="submission" date="2023-06" db="EMBL/GenBank/DDBJ databases">
        <title>Genome-scale phylogeny and comparative genomics of the fungal order Sordariales.</title>
        <authorList>
            <consortium name="Lawrence Berkeley National Laboratory"/>
            <person name="Hensen N."/>
            <person name="Bonometti L."/>
            <person name="Westerberg I."/>
            <person name="Brannstrom I.O."/>
            <person name="Guillou S."/>
            <person name="Cros-Aarteil S."/>
            <person name="Calhoun S."/>
            <person name="Haridas S."/>
            <person name="Kuo A."/>
            <person name="Mondo S."/>
            <person name="Pangilinan J."/>
            <person name="Riley R."/>
            <person name="Labutti K."/>
            <person name="Andreopoulos B."/>
            <person name="Lipzen A."/>
            <person name="Chen C."/>
            <person name="Yanf M."/>
            <person name="Daum C."/>
            <person name="Ng V."/>
            <person name="Clum A."/>
            <person name="Steindorff A."/>
            <person name="Ohm R."/>
            <person name="Martin F."/>
            <person name="Silar P."/>
            <person name="Natvig D."/>
            <person name="Lalanne C."/>
            <person name="Gautier V."/>
            <person name="Ament-Velasquez S.L."/>
            <person name="Kruys A."/>
            <person name="Hutchinson M.I."/>
            <person name="Powell A.J."/>
            <person name="Barry K."/>
            <person name="Miller A.N."/>
            <person name="Grigoriev I.V."/>
            <person name="Debuchy R."/>
            <person name="Gladieux P."/>
            <person name="Thoren M.H."/>
            <person name="Johannesson H."/>
        </authorList>
    </citation>
    <scope>NUCLEOTIDE SEQUENCE</scope>
    <source>
        <strain evidence="2">SMH2532-1</strain>
    </source>
</reference>
<feature type="region of interest" description="Disordered" evidence="1">
    <location>
        <begin position="1"/>
        <end position="26"/>
    </location>
</feature>
<evidence type="ECO:0000313" key="2">
    <source>
        <dbReference type="EMBL" id="KAK0643624.1"/>
    </source>
</evidence>
<protein>
    <submittedName>
        <fullName evidence="2">Uncharacterized protein</fullName>
    </submittedName>
</protein>
<dbReference type="Proteomes" id="UP001174936">
    <property type="component" value="Unassembled WGS sequence"/>
</dbReference>
<evidence type="ECO:0000256" key="1">
    <source>
        <dbReference type="SAM" id="MobiDB-lite"/>
    </source>
</evidence>
<evidence type="ECO:0000313" key="3">
    <source>
        <dbReference type="Proteomes" id="UP001174936"/>
    </source>
</evidence>
<name>A0AA40CNM0_9PEZI</name>
<dbReference type="AlphaFoldDB" id="A0AA40CNM0"/>
<comment type="caution">
    <text evidence="2">The sequence shown here is derived from an EMBL/GenBank/DDBJ whole genome shotgun (WGS) entry which is preliminary data.</text>
</comment>
<sequence length="51" mass="5885">MTDSSNTLWSARRQETGKRKGRCSAAVGRRGTHPICRRTCLQRVRLARWGR</sequence>
<dbReference type="EMBL" id="JAULSV010000005">
    <property type="protein sequence ID" value="KAK0643624.1"/>
    <property type="molecule type" value="Genomic_DNA"/>
</dbReference>